<proteinExistence type="predicted"/>
<organism evidence="1 2">
    <name type="scientific">Faecalicoccus acidiformans</name>
    <dbReference type="NCBI Taxonomy" id="915173"/>
    <lineage>
        <taxon>Bacteria</taxon>
        <taxon>Bacillati</taxon>
        <taxon>Bacillota</taxon>
        <taxon>Erysipelotrichia</taxon>
        <taxon>Erysipelotrichales</taxon>
        <taxon>Erysipelotrichaceae</taxon>
        <taxon>Faecalicoccus</taxon>
    </lineage>
</organism>
<reference evidence="1 2" key="1">
    <citation type="journal article" date="2021" name="Sci. Rep.">
        <title>The distribution of antibiotic resistance genes in chicken gut microbiota commensals.</title>
        <authorList>
            <person name="Juricova H."/>
            <person name="Matiasovicova J."/>
            <person name="Kubasova T."/>
            <person name="Cejkova D."/>
            <person name="Rychlik I."/>
        </authorList>
    </citation>
    <scope>NUCLEOTIDE SEQUENCE [LARGE SCALE GENOMIC DNA]</scope>
    <source>
        <strain evidence="1 2">An423</strain>
    </source>
</reference>
<name>A0ABS2FMN3_9FIRM</name>
<sequence length="96" mass="11159">MNPKVLVRCEKSEHGIGMLVNFDEMKEEDVAAILSMLICKVSTKKRFNFKNIFRKTFNAISHMEEAKQVFETMCSTMKDIIKDDIDPEMQDPELLN</sequence>
<dbReference type="Proteomes" id="UP000775500">
    <property type="component" value="Unassembled WGS sequence"/>
</dbReference>
<gene>
    <name evidence="1" type="ORF">H5982_02580</name>
</gene>
<evidence type="ECO:0000313" key="1">
    <source>
        <dbReference type="EMBL" id="MBM6830994.1"/>
    </source>
</evidence>
<evidence type="ECO:0000313" key="2">
    <source>
        <dbReference type="Proteomes" id="UP000775500"/>
    </source>
</evidence>
<dbReference type="EMBL" id="JACJLU010000002">
    <property type="protein sequence ID" value="MBM6830994.1"/>
    <property type="molecule type" value="Genomic_DNA"/>
</dbReference>
<protein>
    <submittedName>
        <fullName evidence="1">Uncharacterized protein</fullName>
    </submittedName>
</protein>
<keyword evidence="2" id="KW-1185">Reference proteome</keyword>
<comment type="caution">
    <text evidence="1">The sequence shown here is derived from an EMBL/GenBank/DDBJ whole genome shotgun (WGS) entry which is preliminary data.</text>
</comment>
<accession>A0ABS2FMN3</accession>
<dbReference type="RefSeq" id="WP_204684952.1">
    <property type="nucleotide sequence ID" value="NZ_JACJLU010000002.1"/>
</dbReference>